<feature type="compositionally biased region" description="Polar residues" evidence="1">
    <location>
        <begin position="31"/>
        <end position="41"/>
    </location>
</feature>
<gene>
    <name evidence="2" type="ORF">GCM10022214_13480</name>
</gene>
<organism evidence="2 3">
    <name type="scientific">Actinomadura miaoliensis</name>
    <dbReference type="NCBI Taxonomy" id="430685"/>
    <lineage>
        <taxon>Bacteria</taxon>
        <taxon>Bacillati</taxon>
        <taxon>Actinomycetota</taxon>
        <taxon>Actinomycetes</taxon>
        <taxon>Streptosporangiales</taxon>
        <taxon>Thermomonosporaceae</taxon>
        <taxon>Actinomadura</taxon>
    </lineage>
</organism>
<name>A0ABP7V8U3_9ACTN</name>
<evidence type="ECO:0000313" key="3">
    <source>
        <dbReference type="Proteomes" id="UP001500683"/>
    </source>
</evidence>
<evidence type="ECO:0000256" key="1">
    <source>
        <dbReference type="SAM" id="MobiDB-lite"/>
    </source>
</evidence>
<protein>
    <submittedName>
        <fullName evidence="2">Uncharacterized protein</fullName>
    </submittedName>
</protein>
<feature type="compositionally biased region" description="Pro residues" evidence="1">
    <location>
        <begin position="48"/>
        <end position="58"/>
    </location>
</feature>
<comment type="caution">
    <text evidence="2">The sequence shown here is derived from an EMBL/GenBank/DDBJ whole genome shotgun (WGS) entry which is preliminary data.</text>
</comment>
<accession>A0ABP7V8U3</accession>
<proteinExistence type="predicted"/>
<dbReference type="Proteomes" id="UP001500683">
    <property type="component" value="Unassembled WGS sequence"/>
</dbReference>
<reference evidence="3" key="1">
    <citation type="journal article" date="2019" name="Int. J. Syst. Evol. Microbiol.">
        <title>The Global Catalogue of Microorganisms (GCM) 10K type strain sequencing project: providing services to taxonomists for standard genome sequencing and annotation.</title>
        <authorList>
            <consortium name="The Broad Institute Genomics Platform"/>
            <consortium name="The Broad Institute Genome Sequencing Center for Infectious Disease"/>
            <person name="Wu L."/>
            <person name="Ma J."/>
        </authorList>
    </citation>
    <scope>NUCLEOTIDE SEQUENCE [LARGE SCALE GENOMIC DNA]</scope>
    <source>
        <strain evidence="3">JCM 16702</strain>
    </source>
</reference>
<dbReference type="EMBL" id="BAAAZG010000002">
    <property type="protein sequence ID" value="GAA4061732.1"/>
    <property type="molecule type" value="Genomic_DNA"/>
</dbReference>
<sequence>MHLMPGRAQPVGRLVDRGPQPVHRVQEQNPRHAQSLRSAAPTTGAPVNSPPPTPPHTVCPPHDHASGRHSAAGAGRRDKAHHHMPKLRVTSGAAPGDKIDQQAITAEPAETERAEDPYTPHPVQATTQLP</sequence>
<feature type="region of interest" description="Disordered" evidence="1">
    <location>
        <begin position="1"/>
        <end position="130"/>
    </location>
</feature>
<keyword evidence="3" id="KW-1185">Reference proteome</keyword>
<evidence type="ECO:0000313" key="2">
    <source>
        <dbReference type="EMBL" id="GAA4061732.1"/>
    </source>
</evidence>